<dbReference type="PANTHER" id="PTHR45996:SF2">
    <property type="entry name" value="CYCLIC AMP-RESPONSIVE ELEMENT-BINDING PROTEIN 3-LIKE PROTEIN 4"/>
    <property type="match status" value="1"/>
</dbReference>
<evidence type="ECO:0000313" key="21">
    <source>
        <dbReference type="RefSeq" id="XP_019774861.1"/>
    </source>
</evidence>
<keyword evidence="14" id="KW-0834">Unfolded protein response</keyword>
<dbReference type="GO" id="GO:0005634">
    <property type="term" value="C:nucleus"/>
    <property type="evidence" value="ECO:0007669"/>
    <property type="project" value="TreeGrafter"/>
</dbReference>
<keyword evidence="4" id="KW-0812">Transmembrane</keyword>
<dbReference type="AlphaFoldDB" id="A0A2U4A2G2"/>
<dbReference type="InterPro" id="IPR004827">
    <property type="entry name" value="bZIP"/>
</dbReference>
<evidence type="ECO:0000256" key="14">
    <source>
        <dbReference type="ARBA" id="ARBA00023230"/>
    </source>
</evidence>
<dbReference type="GO" id="GO:0005789">
    <property type="term" value="C:endoplasmic reticulum membrane"/>
    <property type="evidence" value="ECO:0007669"/>
    <property type="project" value="UniProtKB-SubCell"/>
</dbReference>
<dbReference type="GeneID" id="101333291"/>
<dbReference type="OrthoDB" id="674948at2759"/>
<dbReference type="InterPro" id="IPR046347">
    <property type="entry name" value="bZIP_sf"/>
</dbReference>
<evidence type="ECO:0000256" key="7">
    <source>
        <dbReference type="ARBA" id="ARBA00022989"/>
    </source>
</evidence>
<evidence type="ECO:0000256" key="10">
    <source>
        <dbReference type="ARBA" id="ARBA00023136"/>
    </source>
</evidence>
<keyword evidence="10" id="KW-0472">Membrane</keyword>
<evidence type="ECO:0000256" key="3">
    <source>
        <dbReference type="ARBA" id="ARBA00013878"/>
    </source>
</evidence>
<feature type="domain" description="BZIP" evidence="18">
    <location>
        <begin position="265"/>
        <end position="328"/>
    </location>
</feature>
<dbReference type="SMART" id="SM00338">
    <property type="entry name" value="BRLZ"/>
    <property type="match status" value="1"/>
</dbReference>
<gene>
    <name evidence="20 21" type="primary">CREB3L4</name>
</gene>
<keyword evidence="7" id="KW-1133">Transmembrane helix</keyword>
<feature type="compositionally biased region" description="Pro residues" evidence="17">
    <location>
        <begin position="100"/>
        <end position="109"/>
    </location>
</feature>
<evidence type="ECO:0000256" key="8">
    <source>
        <dbReference type="ARBA" id="ARBA00023015"/>
    </source>
</evidence>
<keyword evidence="12" id="KW-0804">Transcription</keyword>
<dbReference type="RefSeq" id="XP_019774861.1">
    <property type="nucleotide sequence ID" value="XM_019919302.2"/>
</dbReference>
<feature type="region of interest" description="Disordered" evidence="17">
    <location>
        <begin position="398"/>
        <end position="430"/>
    </location>
</feature>
<evidence type="ECO:0000256" key="1">
    <source>
        <dbReference type="ARBA" id="ARBA00004648"/>
    </source>
</evidence>
<keyword evidence="11" id="KW-0010">Activator</keyword>
<keyword evidence="19" id="KW-1185">Reference proteome</keyword>
<feature type="coiled-coil region" evidence="16">
    <location>
        <begin position="290"/>
        <end position="324"/>
    </location>
</feature>
<dbReference type="GO" id="GO:0006986">
    <property type="term" value="P:response to unfolded protein"/>
    <property type="evidence" value="ECO:0007669"/>
    <property type="project" value="UniProtKB-KW"/>
</dbReference>
<keyword evidence="15" id="KW-0539">Nucleus</keyword>
<feature type="region of interest" description="Disordered" evidence="17">
    <location>
        <begin position="80"/>
        <end position="110"/>
    </location>
</feature>
<evidence type="ECO:0000256" key="17">
    <source>
        <dbReference type="SAM" id="MobiDB-lite"/>
    </source>
</evidence>
<dbReference type="GO" id="GO:0000978">
    <property type="term" value="F:RNA polymerase II cis-regulatory region sequence-specific DNA binding"/>
    <property type="evidence" value="ECO:0007669"/>
    <property type="project" value="TreeGrafter"/>
</dbReference>
<comment type="similarity">
    <text evidence="2">Belongs to the bZIP family. ATF subfamily.</text>
</comment>
<dbReference type="CDD" id="cd14689">
    <property type="entry name" value="bZIP_CREB3"/>
    <property type="match status" value="1"/>
</dbReference>
<keyword evidence="16" id="KW-0175">Coiled coil</keyword>
<organism evidence="19 20">
    <name type="scientific">Tursiops truncatus</name>
    <name type="common">Atlantic bottle-nosed dolphin</name>
    <name type="synonym">Delphinus truncatus</name>
    <dbReference type="NCBI Taxonomy" id="9739"/>
    <lineage>
        <taxon>Eukaryota</taxon>
        <taxon>Metazoa</taxon>
        <taxon>Chordata</taxon>
        <taxon>Craniata</taxon>
        <taxon>Vertebrata</taxon>
        <taxon>Euteleostomi</taxon>
        <taxon>Mammalia</taxon>
        <taxon>Eutheria</taxon>
        <taxon>Laurasiatheria</taxon>
        <taxon>Artiodactyla</taxon>
        <taxon>Whippomorpha</taxon>
        <taxon>Cetacea</taxon>
        <taxon>Odontoceti</taxon>
        <taxon>Delphinidae</taxon>
        <taxon>Tursiops</taxon>
    </lineage>
</organism>
<protein>
    <recommendedName>
        <fullName evidence="3">Cyclic AMP-responsive element-binding protein 3-like protein 4</fullName>
    </recommendedName>
</protein>
<reference evidence="20 21" key="1">
    <citation type="submission" date="2025-04" db="UniProtKB">
        <authorList>
            <consortium name="RefSeq"/>
        </authorList>
    </citation>
    <scope>IDENTIFICATION</scope>
    <source>
        <tissue evidence="20 21">Spleen</tissue>
    </source>
</reference>
<comment type="subcellular location">
    <subcellularLocation>
        <location evidence="1">Endoplasmic reticulum membrane</location>
        <topology evidence="1">Single-pass type II membrane protein</topology>
    </subcellularLocation>
</comment>
<proteinExistence type="inferred from homology"/>
<evidence type="ECO:0000256" key="5">
    <source>
        <dbReference type="ARBA" id="ARBA00022824"/>
    </source>
</evidence>
<name>A0A2U4A2G2_TURTR</name>
<accession>A0A2U4A2G2</accession>
<evidence type="ECO:0000256" key="16">
    <source>
        <dbReference type="SAM" id="Coils"/>
    </source>
</evidence>
<keyword evidence="8" id="KW-0805">Transcription regulation</keyword>
<feature type="compositionally biased region" description="Low complexity" evidence="17">
    <location>
        <begin position="81"/>
        <end position="92"/>
    </location>
</feature>
<keyword evidence="6" id="KW-0735">Signal-anchor</keyword>
<evidence type="ECO:0000256" key="6">
    <source>
        <dbReference type="ARBA" id="ARBA00022968"/>
    </source>
</evidence>
<dbReference type="GO" id="GO:0000981">
    <property type="term" value="F:DNA-binding transcription factor activity, RNA polymerase II-specific"/>
    <property type="evidence" value="ECO:0007669"/>
    <property type="project" value="TreeGrafter"/>
</dbReference>
<dbReference type="FunFam" id="1.20.5.170:FF:000042">
    <property type="entry name" value="Cyclic AMP-responsive element-binding protein 3-like protein 3"/>
    <property type="match status" value="1"/>
</dbReference>
<dbReference type="InterPro" id="IPR051381">
    <property type="entry name" value="CREB_ATF_subfamily"/>
</dbReference>
<dbReference type="Proteomes" id="UP000245320">
    <property type="component" value="Chromosome 1"/>
</dbReference>
<sequence>MDFRTPDLLEMWLEPPEDVFSTGSFLELGLHGPPSEVPVTRLQEQGLQGWESSGGHGCGLQESEPEDFLKLFIDPNEVYCSEASPGSDSGSSEDPRHPDSPPAPKPPSSPALYEVVYEAGTLERMQGEAGPAVGLISIQIGQCSLWEADNGPSGPALTLGLREFPQPVPLPRACGHPSPFSQPPMFPSDQWSPPFMVPDACVVSELPPDAHAHILPRAGPVNSVPPAALLPCQTLFLTEEEKRLLGQEGVSLPSHLPLTKAEERVLKKVRRKIRNKQSAQDSRRRKKEYIDGLESRVAACSAQNQELQKKVQELERHNISLVTQLRQLQMLIVQTSNKAAQTSTCVLILLFSLALIILPSFSPFQGLPEAGPEDYQPHGVISRNILTHKDMTENLENPAVESRLEGSPGAKGVNGSTRTLLEKTGGRAGPSRHIRTVLHADEM</sequence>
<evidence type="ECO:0000256" key="12">
    <source>
        <dbReference type="ARBA" id="ARBA00023163"/>
    </source>
</evidence>
<evidence type="ECO:0000256" key="15">
    <source>
        <dbReference type="ARBA" id="ARBA00023242"/>
    </source>
</evidence>
<evidence type="ECO:0000256" key="2">
    <source>
        <dbReference type="ARBA" id="ARBA00009050"/>
    </source>
</evidence>
<evidence type="ECO:0000256" key="11">
    <source>
        <dbReference type="ARBA" id="ARBA00023159"/>
    </source>
</evidence>
<evidence type="ECO:0000259" key="18">
    <source>
        <dbReference type="PROSITE" id="PS50217"/>
    </source>
</evidence>
<dbReference type="PANTHER" id="PTHR45996">
    <property type="entry name" value="AGAP001464-PB"/>
    <property type="match status" value="1"/>
</dbReference>
<dbReference type="SUPFAM" id="SSF57959">
    <property type="entry name" value="Leucine zipper domain"/>
    <property type="match status" value="1"/>
</dbReference>
<evidence type="ECO:0000256" key="4">
    <source>
        <dbReference type="ARBA" id="ARBA00022692"/>
    </source>
</evidence>
<evidence type="ECO:0000256" key="13">
    <source>
        <dbReference type="ARBA" id="ARBA00023180"/>
    </source>
</evidence>
<dbReference type="PROSITE" id="PS50217">
    <property type="entry name" value="BZIP"/>
    <property type="match status" value="1"/>
</dbReference>
<dbReference type="RefSeq" id="XP_019774859.1">
    <property type="nucleotide sequence ID" value="XM_019919300.2"/>
</dbReference>
<dbReference type="CTD" id="148327"/>
<keyword evidence="9" id="KW-0238">DNA-binding</keyword>
<evidence type="ECO:0000313" key="20">
    <source>
        <dbReference type="RefSeq" id="XP_019774859.1"/>
    </source>
</evidence>
<evidence type="ECO:0000256" key="9">
    <source>
        <dbReference type="ARBA" id="ARBA00023125"/>
    </source>
</evidence>
<keyword evidence="5" id="KW-0256">Endoplasmic reticulum</keyword>
<dbReference type="Gene3D" id="1.20.5.170">
    <property type="match status" value="1"/>
</dbReference>
<evidence type="ECO:0000313" key="19">
    <source>
        <dbReference type="Proteomes" id="UP000245320"/>
    </source>
</evidence>
<dbReference type="Pfam" id="PF00170">
    <property type="entry name" value="bZIP_1"/>
    <property type="match status" value="1"/>
</dbReference>
<keyword evidence="13" id="KW-0325">Glycoprotein</keyword>